<sequence>MKNRSSLQADAAAERIVQHFQANGFAGITEAFIIQIRKKAGSRTEIETAFELTFEQEKMPPVQQFFEIQPCGYFSNFRTFTEAKSAIPSDFTVSLRHEIPRLFFDDAPVVVDDILASSTKYDVLMKLQDNIDGCAIAILLNDPDASFLDYIGTHHGYDWQTIMGDFKITTSSLASEINLL</sequence>
<accession>D9SGJ1</accession>
<dbReference type="EMBL" id="CP002159">
    <property type="protein sequence ID" value="ADL55638.1"/>
    <property type="molecule type" value="Genomic_DNA"/>
</dbReference>
<dbReference type="Proteomes" id="UP000001235">
    <property type="component" value="Chromosome"/>
</dbReference>
<dbReference type="OrthoDB" id="9150923at2"/>
<proteinExistence type="predicted"/>
<organism evidence="1 2">
    <name type="scientific">Gallionella capsiferriformans (strain ES-2)</name>
    <name type="common">Gallionella ferruginea capsiferriformans (strain ES-2)</name>
    <dbReference type="NCBI Taxonomy" id="395494"/>
    <lineage>
        <taxon>Bacteria</taxon>
        <taxon>Pseudomonadati</taxon>
        <taxon>Pseudomonadota</taxon>
        <taxon>Betaproteobacteria</taxon>
        <taxon>Nitrosomonadales</taxon>
        <taxon>Gallionellaceae</taxon>
        <taxon>Gallionella</taxon>
    </lineage>
</organism>
<dbReference type="eggNOG" id="ENOG503168B">
    <property type="taxonomic scope" value="Bacteria"/>
</dbReference>
<gene>
    <name evidence="1" type="ordered locus">Galf_1622</name>
</gene>
<evidence type="ECO:0000313" key="2">
    <source>
        <dbReference type="Proteomes" id="UP000001235"/>
    </source>
</evidence>
<reference evidence="1 2" key="1">
    <citation type="submission" date="2010-08" db="EMBL/GenBank/DDBJ databases">
        <title>Complete sequence of Gallionella capsiferriformans ES-2.</title>
        <authorList>
            <consortium name="US DOE Joint Genome Institute"/>
            <person name="Lucas S."/>
            <person name="Copeland A."/>
            <person name="Lapidus A."/>
            <person name="Cheng J.-F."/>
            <person name="Bruce D."/>
            <person name="Goodwin L."/>
            <person name="Pitluck S."/>
            <person name="Chertkov O."/>
            <person name="Davenport K.W."/>
            <person name="Detter J.C."/>
            <person name="Han C."/>
            <person name="Tapia R."/>
            <person name="Land M."/>
            <person name="Hauser L."/>
            <person name="Chang Y.-J."/>
            <person name="Jeffries C."/>
            <person name="Kyrpides N."/>
            <person name="Ivanova N."/>
            <person name="Mikhailova N."/>
            <person name="Shelobolina E.S."/>
            <person name="Picardal F."/>
            <person name="Roden E."/>
            <person name="Emerson D."/>
            <person name="Woyke T."/>
        </authorList>
    </citation>
    <scope>NUCLEOTIDE SEQUENCE [LARGE SCALE GENOMIC DNA]</scope>
    <source>
        <strain evidence="1 2">ES-2</strain>
    </source>
</reference>
<name>D9SGJ1_GALCS</name>
<evidence type="ECO:0000313" key="1">
    <source>
        <dbReference type="EMBL" id="ADL55638.1"/>
    </source>
</evidence>
<dbReference type="KEGG" id="gca:Galf_1622"/>
<dbReference type="HOGENOM" id="CLU_1494161_0_0_4"/>
<keyword evidence="2" id="KW-1185">Reference proteome</keyword>
<dbReference type="AlphaFoldDB" id="D9SGJ1"/>
<dbReference type="RefSeq" id="WP_013293577.1">
    <property type="nucleotide sequence ID" value="NC_014394.1"/>
</dbReference>
<protein>
    <submittedName>
        <fullName evidence="1">Uncharacterized protein</fullName>
    </submittedName>
</protein>